<feature type="region of interest" description="Disordered" evidence="1">
    <location>
        <begin position="132"/>
        <end position="160"/>
    </location>
</feature>
<sequence length="263" mass="29702">MKVTHVKLIFEDGPKRDVRRFRLAQDATGQYKLICGMVKSLFGIRESFLQYIDEEGEKVVVGSEYEWEEAVAFARRQKSKTVKLFLRKGIPEFHESWANVKLTESVMECGSQGRINASITSSIATQDSLRTIAETPEKAKPVTEVEEKEGDEKERGKEETQDGIGFDIDKVVGELLVRPEVQRALPVLFSEFKNGVDLATIAKGVVEKHPSLLEIDGVKRMLPHLPLLQRFLESQWAQLKIIIETMARSSPQVSEDSTLPTSR</sequence>
<feature type="compositionally biased region" description="Basic and acidic residues" evidence="1">
    <location>
        <begin position="135"/>
        <end position="160"/>
    </location>
</feature>
<name>A0A7S3Y7H5_9EUKA</name>
<evidence type="ECO:0000259" key="2">
    <source>
        <dbReference type="PROSITE" id="PS51745"/>
    </source>
</evidence>
<reference evidence="3" key="1">
    <citation type="submission" date="2021-01" db="EMBL/GenBank/DDBJ databases">
        <authorList>
            <person name="Corre E."/>
            <person name="Pelletier E."/>
            <person name="Niang G."/>
            <person name="Scheremetjew M."/>
            <person name="Finn R."/>
            <person name="Kale V."/>
            <person name="Holt S."/>
            <person name="Cochrane G."/>
            <person name="Meng A."/>
            <person name="Brown T."/>
            <person name="Cohen L."/>
        </authorList>
    </citation>
    <scope>NUCLEOTIDE SEQUENCE</scope>
    <source>
        <strain evidence="3">CCCM811</strain>
    </source>
</reference>
<proteinExistence type="predicted"/>
<feature type="domain" description="PB1" evidence="2">
    <location>
        <begin position="3"/>
        <end position="89"/>
    </location>
</feature>
<protein>
    <recommendedName>
        <fullName evidence="2">PB1 domain-containing protein</fullName>
    </recommendedName>
</protein>
<dbReference type="InterPro" id="IPR000270">
    <property type="entry name" value="PB1_dom"/>
</dbReference>
<dbReference type="SUPFAM" id="SSF54277">
    <property type="entry name" value="CAD &amp; PB1 domains"/>
    <property type="match status" value="1"/>
</dbReference>
<accession>A0A7S3Y7H5</accession>
<dbReference type="SMART" id="SM00666">
    <property type="entry name" value="PB1"/>
    <property type="match status" value="1"/>
</dbReference>
<dbReference type="InterPro" id="IPR053793">
    <property type="entry name" value="PB1-like"/>
</dbReference>
<dbReference type="Pfam" id="PF00564">
    <property type="entry name" value="PB1"/>
    <property type="match status" value="1"/>
</dbReference>
<evidence type="ECO:0000256" key="1">
    <source>
        <dbReference type="SAM" id="MobiDB-lite"/>
    </source>
</evidence>
<dbReference type="Gene3D" id="3.10.20.90">
    <property type="entry name" value="Phosphatidylinositol 3-kinase Catalytic Subunit, Chain A, domain 1"/>
    <property type="match status" value="1"/>
</dbReference>
<dbReference type="CDD" id="cd05992">
    <property type="entry name" value="PB1"/>
    <property type="match status" value="1"/>
</dbReference>
<dbReference type="EMBL" id="HBIV01000242">
    <property type="protein sequence ID" value="CAE0643408.1"/>
    <property type="molecule type" value="Transcribed_RNA"/>
</dbReference>
<evidence type="ECO:0000313" key="3">
    <source>
        <dbReference type="EMBL" id="CAE0643408.1"/>
    </source>
</evidence>
<dbReference type="PROSITE" id="PS51745">
    <property type="entry name" value="PB1"/>
    <property type="match status" value="1"/>
</dbReference>
<dbReference type="AlphaFoldDB" id="A0A7S3Y7H5"/>
<organism evidence="3">
    <name type="scientific">Lotharella globosa</name>
    <dbReference type="NCBI Taxonomy" id="91324"/>
    <lineage>
        <taxon>Eukaryota</taxon>
        <taxon>Sar</taxon>
        <taxon>Rhizaria</taxon>
        <taxon>Cercozoa</taxon>
        <taxon>Chlorarachniophyceae</taxon>
        <taxon>Lotharella</taxon>
    </lineage>
</organism>
<gene>
    <name evidence="3" type="ORF">LGLO00237_LOCUS175</name>
</gene>